<keyword evidence="1" id="KW-0472">Membrane</keyword>
<reference evidence="2" key="1">
    <citation type="journal article" date="2012" name="Proc. Natl. Acad. Sci. U.S.A.">
        <title>Antigenic diversity is generated by distinct evolutionary mechanisms in African trypanosome species.</title>
        <authorList>
            <person name="Jackson A.P."/>
            <person name="Berry A."/>
            <person name="Aslett M."/>
            <person name="Allison H.C."/>
            <person name="Burton P."/>
            <person name="Vavrova-Anderson J."/>
            <person name="Brown R."/>
            <person name="Browne H."/>
            <person name="Corton N."/>
            <person name="Hauser H."/>
            <person name="Gamble J."/>
            <person name="Gilderthorp R."/>
            <person name="Marcello L."/>
            <person name="McQuillan J."/>
            <person name="Otto T.D."/>
            <person name="Quail M.A."/>
            <person name="Sanders M.J."/>
            <person name="van Tonder A."/>
            <person name="Ginger M.L."/>
            <person name="Field M.C."/>
            <person name="Barry J.D."/>
            <person name="Hertz-Fowler C."/>
            <person name="Berriman M."/>
        </authorList>
    </citation>
    <scope>NUCLEOTIDE SEQUENCE</scope>
    <source>
        <strain evidence="2">Y486</strain>
    </source>
</reference>
<evidence type="ECO:0000313" key="2">
    <source>
        <dbReference type="EMBL" id="CCC50753.1"/>
    </source>
</evidence>
<evidence type="ECO:0008006" key="3">
    <source>
        <dbReference type="Google" id="ProtNLM"/>
    </source>
</evidence>
<keyword evidence="1" id="KW-0812">Transmembrane</keyword>
<dbReference type="AlphaFoldDB" id="G0U397"/>
<organism evidence="2">
    <name type="scientific">Trypanosoma vivax (strain Y486)</name>
    <dbReference type="NCBI Taxonomy" id="1055687"/>
    <lineage>
        <taxon>Eukaryota</taxon>
        <taxon>Discoba</taxon>
        <taxon>Euglenozoa</taxon>
        <taxon>Kinetoplastea</taxon>
        <taxon>Metakinetoplastina</taxon>
        <taxon>Trypanosomatida</taxon>
        <taxon>Trypanosomatidae</taxon>
        <taxon>Trypanosoma</taxon>
        <taxon>Duttonella</taxon>
    </lineage>
</organism>
<gene>
    <name evidence="2" type="ORF">TVY486_0905740</name>
</gene>
<sequence>MSFRTSVFIAEVLFVVCPSHTLFCLFTFLSTPTPFCLLLAQSPAAIGYFFSFLFMPSLLHGAVTFVFLLSVMPVFWCMRYMTSPPRLNAIPVDVLISSVPRLLARDPS</sequence>
<proteinExistence type="predicted"/>
<evidence type="ECO:0000256" key="1">
    <source>
        <dbReference type="SAM" id="Phobius"/>
    </source>
</evidence>
<accession>G0U397</accession>
<feature type="transmembrane region" description="Helical" evidence="1">
    <location>
        <begin position="49"/>
        <end position="76"/>
    </location>
</feature>
<protein>
    <recommendedName>
        <fullName evidence="3">Transmembrane protein</fullName>
    </recommendedName>
</protein>
<dbReference type="EMBL" id="HE573025">
    <property type="protein sequence ID" value="CCC50753.1"/>
    <property type="molecule type" value="Genomic_DNA"/>
</dbReference>
<feature type="transmembrane region" description="Helical" evidence="1">
    <location>
        <begin position="7"/>
        <end position="29"/>
    </location>
</feature>
<dbReference type="VEuPathDB" id="TriTrypDB:TvY486_0905740"/>
<name>G0U397_TRYVY</name>
<keyword evidence="1" id="KW-1133">Transmembrane helix</keyword>